<evidence type="ECO:0000313" key="3">
    <source>
        <dbReference type="Proteomes" id="UP000254209"/>
    </source>
</evidence>
<accession>A0A376BKS0</accession>
<dbReference type="Pfam" id="PF18753">
    <property type="entry name" value="Nmad2"/>
    <property type="match status" value="1"/>
</dbReference>
<evidence type="ECO:0000313" key="2">
    <source>
        <dbReference type="EMBL" id="SSY70238.1"/>
    </source>
</evidence>
<dbReference type="InterPro" id="IPR041180">
    <property type="entry name" value="Nmad2"/>
</dbReference>
<proteinExistence type="predicted"/>
<keyword evidence="3" id="KW-1185">Reference proteome</keyword>
<sequence>MKIISYVVKYDYGFAPNPYHGFLTLATCKPVIRSNAEIGDLNYWNRVCFWYRY</sequence>
<gene>
    <name evidence="2" type="ORF">NCTC10283_00321</name>
</gene>
<dbReference type="Proteomes" id="UP000254209">
    <property type="component" value="Unassembled WGS sequence"/>
</dbReference>
<reference evidence="2 3" key="1">
    <citation type="submission" date="2018-06" db="EMBL/GenBank/DDBJ databases">
        <authorList>
            <consortium name="Pathogen Informatics"/>
            <person name="Doyle S."/>
        </authorList>
    </citation>
    <scope>NUCLEOTIDE SEQUENCE [LARGE SCALE GENOMIC DNA]</scope>
    <source>
        <strain evidence="2 3">NCTC10283</strain>
    </source>
</reference>
<dbReference type="AlphaFoldDB" id="A0A376BKS0"/>
<dbReference type="STRING" id="1120980.GCA_000745955_01592"/>
<organism evidence="2 3">
    <name type="scientific">Alysiella crassa</name>
    <dbReference type="NCBI Taxonomy" id="153491"/>
    <lineage>
        <taxon>Bacteria</taxon>
        <taxon>Pseudomonadati</taxon>
        <taxon>Pseudomonadota</taxon>
        <taxon>Betaproteobacteria</taxon>
        <taxon>Neisseriales</taxon>
        <taxon>Neisseriaceae</taxon>
        <taxon>Alysiella</taxon>
    </lineage>
</organism>
<dbReference type="RefSeq" id="WP_169815855.1">
    <property type="nucleotide sequence ID" value="NZ_CP091519.2"/>
</dbReference>
<name>A0A376BKS0_9NEIS</name>
<protein>
    <recommendedName>
        <fullName evidence="1">Nucleotide modification associated domain-containing protein</fullName>
    </recommendedName>
</protein>
<dbReference type="EMBL" id="UFSO01000002">
    <property type="protein sequence ID" value="SSY70238.1"/>
    <property type="molecule type" value="Genomic_DNA"/>
</dbReference>
<evidence type="ECO:0000259" key="1">
    <source>
        <dbReference type="Pfam" id="PF18753"/>
    </source>
</evidence>
<feature type="domain" description="Nucleotide modification associated" evidence="1">
    <location>
        <begin position="2"/>
        <end position="41"/>
    </location>
</feature>